<evidence type="ECO:0000313" key="2">
    <source>
        <dbReference type="Proteomes" id="UP000790377"/>
    </source>
</evidence>
<gene>
    <name evidence="1" type="ORF">BJ138DRAFT_1103310</name>
</gene>
<organism evidence="1 2">
    <name type="scientific">Hygrophoropsis aurantiaca</name>
    <dbReference type="NCBI Taxonomy" id="72124"/>
    <lineage>
        <taxon>Eukaryota</taxon>
        <taxon>Fungi</taxon>
        <taxon>Dikarya</taxon>
        <taxon>Basidiomycota</taxon>
        <taxon>Agaricomycotina</taxon>
        <taxon>Agaricomycetes</taxon>
        <taxon>Agaricomycetidae</taxon>
        <taxon>Boletales</taxon>
        <taxon>Coniophorineae</taxon>
        <taxon>Hygrophoropsidaceae</taxon>
        <taxon>Hygrophoropsis</taxon>
    </lineage>
</organism>
<dbReference type="Proteomes" id="UP000790377">
    <property type="component" value="Unassembled WGS sequence"/>
</dbReference>
<dbReference type="EMBL" id="MU267804">
    <property type="protein sequence ID" value="KAH7908698.1"/>
    <property type="molecule type" value="Genomic_DNA"/>
</dbReference>
<accession>A0ACB8A7N2</accession>
<proteinExistence type="predicted"/>
<protein>
    <submittedName>
        <fullName evidence="1">Uncharacterized protein</fullName>
    </submittedName>
</protein>
<comment type="caution">
    <text evidence="1">The sequence shown here is derived from an EMBL/GenBank/DDBJ whole genome shotgun (WGS) entry which is preliminary data.</text>
</comment>
<sequence>MHAGARLAHLFKASLRSSEGMLRSSTGSRRDYNSRILQKSGDSSVQSEGLIKYFNCLAGRLQAGEHDFYNDDLHEWSGFTTCIALGFFDDKTAAALFPDELGKKTRFPNGSKVQTPLEAIIIFKRRSIYAICLRRTHHRHPDSASQANSMRLSTPGKKLRGRDRGLSLCVGYAGLEGSCELYQVEFPPRQDFANITRGIAKGLRRRDLLTDVRLDLNARKVSWPSPLNPDGSGEVQLEEPTFRVFSPATDSRGPFFARLSSEELLMICSECTLTSFLSLATMSKSLWSQLAAPTFLDRVMKTMIAQGSLRWMVPVESMQGGIEIVVDAAKKLAML</sequence>
<reference evidence="1" key="1">
    <citation type="journal article" date="2021" name="New Phytol.">
        <title>Evolutionary innovations through gain and loss of genes in the ectomycorrhizal Boletales.</title>
        <authorList>
            <person name="Wu G."/>
            <person name="Miyauchi S."/>
            <person name="Morin E."/>
            <person name="Kuo A."/>
            <person name="Drula E."/>
            <person name="Varga T."/>
            <person name="Kohler A."/>
            <person name="Feng B."/>
            <person name="Cao Y."/>
            <person name="Lipzen A."/>
            <person name="Daum C."/>
            <person name="Hundley H."/>
            <person name="Pangilinan J."/>
            <person name="Johnson J."/>
            <person name="Barry K."/>
            <person name="LaButti K."/>
            <person name="Ng V."/>
            <person name="Ahrendt S."/>
            <person name="Min B."/>
            <person name="Choi I.G."/>
            <person name="Park H."/>
            <person name="Plett J.M."/>
            <person name="Magnuson J."/>
            <person name="Spatafora J.W."/>
            <person name="Nagy L.G."/>
            <person name="Henrissat B."/>
            <person name="Grigoriev I.V."/>
            <person name="Yang Z.L."/>
            <person name="Xu J."/>
            <person name="Martin F.M."/>
        </authorList>
    </citation>
    <scope>NUCLEOTIDE SEQUENCE</scope>
    <source>
        <strain evidence="1">ATCC 28755</strain>
    </source>
</reference>
<keyword evidence="2" id="KW-1185">Reference proteome</keyword>
<name>A0ACB8A7N2_9AGAM</name>
<evidence type="ECO:0000313" key="1">
    <source>
        <dbReference type="EMBL" id="KAH7908698.1"/>
    </source>
</evidence>